<dbReference type="GO" id="GO:0006178">
    <property type="term" value="P:guanine salvage"/>
    <property type="evidence" value="ECO:0007669"/>
    <property type="project" value="TreeGrafter"/>
</dbReference>
<evidence type="ECO:0000259" key="16">
    <source>
        <dbReference type="Pfam" id="PF00156"/>
    </source>
</evidence>
<keyword evidence="9 15" id="KW-0479">Metal-binding</keyword>
<protein>
    <recommendedName>
        <fullName evidence="5 15">Hypoxanthine phosphoribosyltransferase</fullName>
        <ecNumber evidence="5 15">2.4.2.8</ecNumber>
    </recommendedName>
</protein>
<evidence type="ECO:0000313" key="17">
    <source>
        <dbReference type="EMBL" id="MBO8429024.1"/>
    </source>
</evidence>
<keyword evidence="8 15" id="KW-0808">Transferase</keyword>
<dbReference type="Pfam" id="PF00156">
    <property type="entry name" value="Pribosyltran"/>
    <property type="match status" value="1"/>
</dbReference>
<dbReference type="GO" id="GO:0046100">
    <property type="term" value="P:hypoxanthine metabolic process"/>
    <property type="evidence" value="ECO:0007669"/>
    <property type="project" value="TreeGrafter"/>
</dbReference>
<dbReference type="PANTHER" id="PTHR43340">
    <property type="entry name" value="HYPOXANTHINE-GUANINE PHOSPHORIBOSYLTRANSFERASE"/>
    <property type="match status" value="1"/>
</dbReference>
<dbReference type="EC" id="2.4.2.8" evidence="5 15"/>
<comment type="caution">
    <text evidence="17">The sequence shown here is derived from an EMBL/GenBank/DDBJ whole genome shotgun (WGS) entry which is preliminary data.</text>
</comment>
<evidence type="ECO:0000256" key="10">
    <source>
        <dbReference type="ARBA" id="ARBA00022726"/>
    </source>
</evidence>
<dbReference type="GO" id="GO:0004422">
    <property type="term" value="F:hypoxanthine phosphoribosyltransferase activity"/>
    <property type="evidence" value="ECO:0007669"/>
    <property type="project" value="InterPro"/>
</dbReference>
<dbReference type="NCBIfam" id="TIGR01203">
    <property type="entry name" value="HGPRTase"/>
    <property type="match status" value="1"/>
</dbReference>
<keyword evidence="6 15" id="KW-0963">Cytoplasm</keyword>
<accession>A0A9D9DJY6</accession>
<dbReference type="Gene3D" id="3.40.50.2020">
    <property type="match status" value="1"/>
</dbReference>
<comment type="pathway">
    <text evidence="3 15">Purine metabolism; IMP biosynthesis via salvage pathway; IMP from hypoxanthine: step 1/1.</text>
</comment>
<dbReference type="InterPro" id="IPR050408">
    <property type="entry name" value="HGPRT"/>
</dbReference>
<dbReference type="GO" id="GO:0000287">
    <property type="term" value="F:magnesium ion binding"/>
    <property type="evidence" value="ECO:0007669"/>
    <property type="project" value="TreeGrafter"/>
</dbReference>
<reference evidence="17" key="1">
    <citation type="submission" date="2020-10" db="EMBL/GenBank/DDBJ databases">
        <authorList>
            <person name="Gilroy R."/>
        </authorList>
    </citation>
    <scope>NUCLEOTIDE SEQUENCE</scope>
    <source>
        <strain evidence="17">15467</strain>
    </source>
</reference>
<comment type="similarity">
    <text evidence="4 15">Belongs to the purine/pyrimidine phosphoribosyltransferase family.</text>
</comment>
<feature type="domain" description="Phosphoribosyltransferase" evidence="16">
    <location>
        <begin position="17"/>
        <end position="164"/>
    </location>
</feature>
<sequence>MKRIKLHDKYFRLYMPHRQIEESVQKVADRLNKDLSGKDTPIFLSVLNGSFMFTASLMQKINFQCDIVFIKLASYCGTQSTGEVRQIMGLTTDVKGKTVVIVEDIVDTGNTIEKLDEILRKEGAAEVKVCTLMFKPASYNKSVPIDYAANSIPNDFIVGFGLDYDQLGRQYKDIYVIDENQNG</sequence>
<evidence type="ECO:0000256" key="5">
    <source>
        <dbReference type="ARBA" id="ARBA00011895"/>
    </source>
</evidence>
<dbReference type="SUPFAM" id="SSF53271">
    <property type="entry name" value="PRTase-like"/>
    <property type="match status" value="1"/>
</dbReference>
<evidence type="ECO:0000256" key="6">
    <source>
        <dbReference type="ARBA" id="ARBA00022490"/>
    </source>
</evidence>
<keyword evidence="12 15" id="KW-0460">Magnesium</keyword>
<comment type="cofactor">
    <cofactor evidence="1 15">
        <name>Mg(2+)</name>
        <dbReference type="ChEBI" id="CHEBI:18420"/>
    </cofactor>
</comment>
<comment type="catalytic activity">
    <reaction evidence="13">
        <text>GMP + diphosphate = guanine + 5-phospho-alpha-D-ribose 1-diphosphate</text>
        <dbReference type="Rhea" id="RHEA:25424"/>
        <dbReference type="ChEBI" id="CHEBI:16235"/>
        <dbReference type="ChEBI" id="CHEBI:33019"/>
        <dbReference type="ChEBI" id="CHEBI:58017"/>
        <dbReference type="ChEBI" id="CHEBI:58115"/>
        <dbReference type="EC" id="2.4.2.8"/>
    </reaction>
    <physiologicalReaction direction="right-to-left" evidence="13">
        <dbReference type="Rhea" id="RHEA:25426"/>
    </physiologicalReaction>
</comment>
<keyword evidence="10 15" id="KW-0660">Purine salvage</keyword>
<dbReference type="AlphaFoldDB" id="A0A9D9DJY6"/>
<organism evidence="17 18">
    <name type="scientific">Candidatus Egerieousia excrementavium</name>
    <dbReference type="NCBI Taxonomy" id="2840778"/>
    <lineage>
        <taxon>Bacteria</taxon>
        <taxon>Pseudomonadati</taxon>
        <taxon>Bacteroidota</taxon>
        <taxon>Bacteroidia</taxon>
        <taxon>Bacteroidales</taxon>
        <taxon>Candidatus Egerieousia</taxon>
    </lineage>
</organism>
<evidence type="ECO:0000256" key="14">
    <source>
        <dbReference type="ARBA" id="ARBA00049402"/>
    </source>
</evidence>
<name>A0A9D9DJY6_9BACT</name>
<dbReference type="GO" id="GO:0032264">
    <property type="term" value="P:IMP salvage"/>
    <property type="evidence" value="ECO:0007669"/>
    <property type="project" value="TreeGrafter"/>
</dbReference>
<dbReference type="GO" id="GO:0000166">
    <property type="term" value="F:nucleotide binding"/>
    <property type="evidence" value="ECO:0007669"/>
    <property type="project" value="UniProtKB-KW"/>
</dbReference>
<evidence type="ECO:0000256" key="11">
    <source>
        <dbReference type="ARBA" id="ARBA00022741"/>
    </source>
</evidence>
<dbReference type="PANTHER" id="PTHR43340:SF1">
    <property type="entry name" value="HYPOXANTHINE PHOSPHORIBOSYLTRANSFERASE"/>
    <property type="match status" value="1"/>
</dbReference>
<dbReference type="GO" id="GO:0006166">
    <property type="term" value="P:purine ribonucleoside salvage"/>
    <property type="evidence" value="ECO:0007669"/>
    <property type="project" value="UniProtKB-KW"/>
</dbReference>
<evidence type="ECO:0000256" key="1">
    <source>
        <dbReference type="ARBA" id="ARBA00001946"/>
    </source>
</evidence>
<evidence type="ECO:0000256" key="2">
    <source>
        <dbReference type="ARBA" id="ARBA00004496"/>
    </source>
</evidence>
<evidence type="ECO:0000256" key="9">
    <source>
        <dbReference type="ARBA" id="ARBA00022723"/>
    </source>
</evidence>
<dbReference type="InterPro" id="IPR029057">
    <property type="entry name" value="PRTase-like"/>
</dbReference>
<evidence type="ECO:0000256" key="7">
    <source>
        <dbReference type="ARBA" id="ARBA00022676"/>
    </source>
</evidence>
<dbReference type="CDD" id="cd06223">
    <property type="entry name" value="PRTases_typeI"/>
    <property type="match status" value="1"/>
</dbReference>
<keyword evidence="11 15" id="KW-0547">Nucleotide-binding</keyword>
<dbReference type="InterPro" id="IPR000836">
    <property type="entry name" value="PRTase_dom"/>
</dbReference>
<dbReference type="EMBL" id="JADINB010000084">
    <property type="protein sequence ID" value="MBO8429024.1"/>
    <property type="molecule type" value="Genomic_DNA"/>
</dbReference>
<evidence type="ECO:0000256" key="12">
    <source>
        <dbReference type="ARBA" id="ARBA00022842"/>
    </source>
</evidence>
<evidence type="ECO:0000256" key="8">
    <source>
        <dbReference type="ARBA" id="ARBA00022679"/>
    </source>
</evidence>
<proteinExistence type="inferred from homology"/>
<dbReference type="GO" id="GO:0032263">
    <property type="term" value="P:GMP salvage"/>
    <property type="evidence" value="ECO:0007669"/>
    <property type="project" value="TreeGrafter"/>
</dbReference>
<dbReference type="GO" id="GO:0005829">
    <property type="term" value="C:cytosol"/>
    <property type="evidence" value="ECO:0007669"/>
    <property type="project" value="TreeGrafter"/>
</dbReference>
<evidence type="ECO:0000313" key="18">
    <source>
        <dbReference type="Proteomes" id="UP000823635"/>
    </source>
</evidence>
<keyword evidence="7 15" id="KW-0328">Glycosyltransferase</keyword>
<evidence type="ECO:0000256" key="15">
    <source>
        <dbReference type="RuleBase" id="RU364099"/>
    </source>
</evidence>
<gene>
    <name evidence="17" type="primary">hpt</name>
    <name evidence="17" type="ORF">IAC68_03705</name>
</gene>
<dbReference type="Proteomes" id="UP000823635">
    <property type="component" value="Unassembled WGS sequence"/>
</dbReference>
<evidence type="ECO:0000256" key="3">
    <source>
        <dbReference type="ARBA" id="ARBA00004669"/>
    </source>
</evidence>
<comment type="subcellular location">
    <subcellularLocation>
        <location evidence="2 15">Cytoplasm</location>
    </subcellularLocation>
</comment>
<reference evidence="17" key="2">
    <citation type="journal article" date="2021" name="PeerJ">
        <title>Extensive microbial diversity within the chicken gut microbiome revealed by metagenomics and culture.</title>
        <authorList>
            <person name="Gilroy R."/>
            <person name="Ravi A."/>
            <person name="Getino M."/>
            <person name="Pursley I."/>
            <person name="Horton D.L."/>
            <person name="Alikhan N.F."/>
            <person name="Baker D."/>
            <person name="Gharbi K."/>
            <person name="Hall N."/>
            <person name="Watson M."/>
            <person name="Adriaenssens E.M."/>
            <person name="Foster-Nyarko E."/>
            <person name="Jarju S."/>
            <person name="Secka A."/>
            <person name="Antonio M."/>
            <person name="Oren A."/>
            <person name="Chaudhuri R.R."/>
            <person name="La Ragione R."/>
            <person name="Hildebrand F."/>
            <person name="Pallen M.J."/>
        </authorList>
    </citation>
    <scope>NUCLEOTIDE SEQUENCE</scope>
    <source>
        <strain evidence="17">15467</strain>
    </source>
</reference>
<comment type="catalytic activity">
    <reaction evidence="14">
        <text>IMP + diphosphate = hypoxanthine + 5-phospho-alpha-D-ribose 1-diphosphate</text>
        <dbReference type="Rhea" id="RHEA:17973"/>
        <dbReference type="ChEBI" id="CHEBI:17368"/>
        <dbReference type="ChEBI" id="CHEBI:33019"/>
        <dbReference type="ChEBI" id="CHEBI:58017"/>
        <dbReference type="ChEBI" id="CHEBI:58053"/>
        <dbReference type="EC" id="2.4.2.8"/>
    </reaction>
    <physiologicalReaction direction="right-to-left" evidence="14">
        <dbReference type="Rhea" id="RHEA:17975"/>
    </physiologicalReaction>
</comment>
<dbReference type="InterPro" id="IPR005904">
    <property type="entry name" value="Hxn_phspho_trans"/>
</dbReference>
<evidence type="ECO:0000256" key="13">
    <source>
        <dbReference type="ARBA" id="ARBA00048811"/>
    </source>
</evidence>
<evidence type="ECO:0000256" key="4">
    <source>
        <dbReference type="ARBA" id="ARBA00008391"/>
    </source>
</evidence>